<feature type="active site" description="Proton acceptor; for dehydratase activity" evidence="8">
    <location>
        <position position="912"/>
    </location>
</feature>
<keyword evidence="2" id="KW-0596">Phosphopantetheine</keyword>
<dbReference type="GeneID" id="31359861"/>
<dbReference type="InterPro" id="IPR020841">
    <property type="entry name" value="PKS_Beta-ketoAc_synthase_dom"/>
</dbReference>
<dbReference type="InterPro" id="IPR011032">
    <property type="entry name" value="GroES-like_sf"/>
</dbReference>
<feature type="active site" description="Proton donor; for dehydratase activity" evidence="8">
    <location>
        <position position="1078"/>
    </location>
</feature>
<evidence type="ECO:0000256" key="6">
    <source>
        <dbReference type="ARBA" id="ARBA00023268"/>
    </source>
</evidence>
<dbReference type="PANTHER" id="PTHR45681:SF6">
    <property type="entry name" value="POLYKETIDE SYNTHASE 37"/>
    <property type="match status" value="1"/>
</dbReference>
<evidence type="ECO:0000256" key="3">
    <source>
        <dbReference type="ARBA" id="ARBA00022553"/>
    </source>
</evidence>
<keyword evidence="13" id="KW-1185">Reference proteome</keyword>
<dbReference type="InterPro" id="IPR049552">
    <property type="entry name" value="PKS_DH_N"/>
</dbReference>
<dbReference type="InterPro" id="IPR016035">
    <property type="entry name" value="Acyl_Trfase/lysoPLipase"/>
</dbReference>
<feature type="region of interest" description="C-terminal hotdog fold" evidence="8">
    <location>
        <begin position="1019"/>
        <end position="1165"/>
    </location>
</feature>
<evidence type="ECO:0000259" key="10">
    <source>
        <dbReference type="PROSITE" id="PS52004"/>
    </source>
</evidence>
<dbReference type="SMART" id="SM00822">
    <property type="entry name" value="PKS_KR"/>
    <property type="match status" value="1"/>
</dbReference>
<dbReference type="Pfam" id="PF08240">
    <property type="entry name" value="ADH_N"/>
    <property type="match status" value="1"/>
</dbReference>
<evidence type="ECO:0000256" key="8">
    <source>
        <dbReference type="PROSITE-ProRule" id="PRU01363"/>
    </source>
</evidence>
<dbReference type="STRING" id="670386.D3B7D7"/>
<dbReference type="SMART" id="SM00829">
    <property type="entry name" value="PKS_ER"/>
    <property type="match status" value="1"/>
</dbReference>
<dbReference type="RefSeq" id="XP_020434797.1">
    <property type="nucleotide sequence ID" value="XM_020575277.1"/>
</dbReference>
<name>D3B7D7_HETP5</name>
<comment type="caution">
    <text evidence="12">The sequence shown here is derived from an EMBL/GenBank/DDBJ whole genome shotgun (WGS) entry which is preliminary data.</text>
</comment>
<accession>D3B7D7</accession>
<feature type="domain" description="PKS/mFAS DH" evidence="11">
    <location>
        <begin position="873"/>
        <end position="1165"/>
    </location>
</feature>
<dbReference type="Pfam" id="PF00109">
    <property type="entry name" value="ketoacyl-synt"/>
    <property type="match status" value="1"/>
</dbReference>
<organism evidence="12 13">
    <name type="scientific">Heterostelium pallidum (strain ATCC 26659 / Pp 5 / PN500)</name>
    <name type="common">Cellular slime mold</name>
    <name type="synonym">Polysphondylium pallidum</name>
    <dbReference type="NCBI Taxonomy" id="670386"/>
    <lineage>
        <taxon>Eukaryota</taxon>
        <taxon>Amoebozoa</taxon>
        <taxon>Evosea</taxon>
        <taxon>Eumycetozoa</taxon>
        <taxon>Dictyostelia</taxon>
        <taxon>Acytosteliales</taxon>
        <taxon>Acytosteliaceae</taxon>
        <taxon>Heterostelium</taxon>
    </lineage>
</organism>
<dbReference type="InterPro" id="IPR057326">
    <property type="entry name" value="KR_dom"/>
</dbReference>
<dbReference type="InterPro" id="IPR013154">
    <property type="entry name" value="ADH-like_N"/>
</dbReference>
<dbReference type="SUPFAM" id="SSF53335">
    <property type="entry name" value="S-adenosyl-L-methionine-dependent methyltransferases"/>
    <property type="match status" value="1"/>
</dbReference>
<keyword evidence="3" id="KW-0597">Phosphoprotein</keyword>
<evidence type="ECO:0000256" key="9">
    <source>
        <dbReference type="SAM" id="MobiDB-lite"/>
    </source>
</evidence>
<dbReference type="Pfam" id="PF21089">
    <property type="entry name" value="PKS_DH_N"/>
    <property type="match status" value="1"/>
</dbReference>
<evidence type="ECO:0000256" key="4">
    <source>
        <dbReference type="ARBA" id="ARBA00022679"/>
    </source>
</evidence>
<dbReference type="Gene3D" id="3.40.366.10">
    <property type="entry name" value="Malonyl-Coenzyme A Acyl Carrier Protein, domain 2"/>
    <property type="match status" value="1"/>
</dbReference>
<dbReference type="Gene3D" id="3.10.129.110">
    <property type="entry name" value="Polyketide synthase dehydratase"/>
    <property type="match status" value="1"/>
</dbReference>
<gene>
    <name evidence="12" type="ORF">PPL_04374</name>
</gene>
<dbReference type="Pfam" id="PF00698">
    <property type="entry name" value="Acyl_transf_1"/>
    <property type="match status" value="1"/>
</dbReference>
<dbReference type="Gene3D" id="3.40.50.720">
    <property type="entry name" value="NAD(P)-binding Rossmann-like Domain"/>
    <property type="match status" value="2"/>
</dbReference>
<feature type="domain" description="Ketosynthase family 3 (KS3)" evidence="10">
    <location>
        <begin position="8"/>
        <end position="430"/>
    </location>
</feature>
<evidence type="ECO:0000256" key="2">
    <source>
        <dbReference type="ARBA" id="ARBA00022450"/>
    </source>
</evidence>
<dbReference type="InterPro" id="IPR014043">
    <property type="entry name" value="Acyl_transferase_dom"/>
</dbReference>
<dbReference type="InterPro" id="IPR020843">
    <property type="entry name" value="ER"/>
</dbReference>
<comment type="cofactor">
    <cofactor evidence="1">
        <name>pantetheine 4'-phosphate</name>
        <dbReference type="ChEBI" id="CHEBI:47942"/>
    </cofactor>
</comment>
<dbReference type="SUPFAM" id="SSF50129">
    <property type="entry name" value="GroES-like"/>
    <property type="match status" value="1"/>
</dbReference>
<dbReference type="InterPro" id="IPR042104">
    <property type="entry name" value="PKS_dehydratase_sf"/>
</dbReference>
<evidence type="ECO:0000259" key="11">
    <source>
        <dbReference type="PROSITE" id="PS52019"/>
    </source>
</evidence>
<dbReference type="SMART" id="SM00827">
    <property type="entry name" value="PKS_AT"/>
    <property type="match status" value="1"/>
</dbReference>
<dbReference type="Pfam" id="PF16197">
    <property type="entry name" value="KAsynt_C_assoc"/>
    <property type="match status" value="1"/>
</dbReference>
<dbReference type="Pfam" id="PF08659">
    <property type="entry name" value="KR"/>
    <property type="match status" value="1"/>
</dbReference>
<dbReference type="EMBL" id="ADBJ01000018">
    <property type="protein sequence ID" value="EFA82680.1"/>
    <property type="molecule type" value="Genomic_DNA"/>
</dbReference>
<dbReference type="InterPro" id="IPR049900">
    <property type="entry name" value="PKS_mFAS_DH"/>
</dbReference>
<dbReference type="SUPFAM" id="SSF52151">
    <property type="entry name" value="FabD/lysophospholipase-like"/>
    <property type="match status" value="1"/>
</dbReference>
<evidence type="ECO:0000256" key="7">
    <source>
        <dbReference type="ARBA" id="ARBA00023315"/>
    </source>
</evidence>
<dbReference type="InterPro" id="IPR016036">
    <property type="entry name" value="Malonyl_transacylase_ACP-bd"/>
</dbReference>
<dbReference type="CDD" id="cd05195">
    <property type="entry name" value="enoyl_red"/>
    <property type="match status" value="1"/>
</dbReference>
<dbReference type="Pfam" id="PF00107">
    <property type="entry name" value="ADH_zinc_N"/>
    <property type="match status" value="1"/>
</dbReference>
<dbReference type="CDD" id="cd00833">
    <property type="entry name" value="PKS"/>
    <property type="match status" value="1"/>
</dbReference>
<keyword evidence="5" id="KW-0521">NADP</keyword>
<dbReference type="GO" id="GO:0016746">
    <property type="term" value="F:acyltransferase activity"/>
    <property type="evidence" value="ECO:0007669"/>
    <property type="project" value="UniProtKB-KW"/>
</dbReference>
<dbReference type="InterPro" id="IPR013149">
    <property type="entry name" value="ADH-like_C"/>
</dbReference>
<dbReference type="Gene3D" id="3.30.70.3290">
    <property type="match status" value="1"/>
</dbReference>
<dbReference type="InterPro" id="IPR032821">
    <property type="entry name" value="PKS_assoc"/>
</dbReference>
<proteinExistence type="predicted"/>
<sequence length="2147" mass="243732">MEILSSQENDIAVIGISLRFPGKITTPTDFWEALKNSFDGVVKIPSDRWSDSFQKHQLVSTKNAGLLDFDEWKKFDPLFFEISPKDADYIDPQERLLLTLVYEALEDAQIPSNSLRSSNTGVFVGMSNNDYHHLQLAYPDFDTLPKVLSNVFTPCVIANRVSYCFDFRGPSMTVDTACSSSLTTTDLAIKYLQDNQCDIAISCGINALFDPDTSRMYSNIGVLGDHCKPFDANASGFVRSEGCGVVILKKLRKAERDGNRIYSVIKGIGINNDGHCNKDTLSTPSSDIQYQNIKQTLEKSNIDPSQIYYVEAHSTGTVVGDPIEMKALIDMFSANHSPEKPLKVGSVKSNLGHLESASGIASIIKVSLMLKNRMLVPSIKLSQLNPKIAFKESNMEVITKNEEISNEQLIIMGVNSFGIGGTNGHMILQEYKKKDFDANSTSSIDKYFDLLQNYQDKITIKEFALNQSLTKSFHSTRKVVIAKNWEELNSKIVEFNGQVQSKDTFEKKLVYVFCGQGPQWNKMGMNLYENEPVFKSNVDKLDNLLKEYSGYSIVEKLKSIPDDSNEIHKPIIAQPSLFVFQVALYELYKHWGLTPSIVLGHSFGDITSAYISGNLNLSDAIKVVHIRASLQNETIGTGRMLVVAISSEKYCLEFQRLFPSLEIACFNSSNSIVITGDNNNLKDFADHLKKENIFHTFLRTPCSFHSSYQDIIKEKVINQMNSLNSKSSNIPWYSTVTGDLKSDPLDSQYVFENIRNPVYFQKTLESLYRDLKENLNDYVFLEISPHPTLCSFITQTIPKSKVLSPIQRKKDETLLFKSSLASLHCLGVNINFSSQFSPSDILNRNWRERVAILPRYQWDTDLYWNESNQSKYKRLIGKSTTILGHKSVTNGENCYQSDIDIRSPVFEYLKDHQVKNQPILPGAGYMEAIIEALEHNQQDIQINKLEFLKPVFLKQSSQKIVTKVEKLSKSEYSFEFFHKNGQFYDLKEDWKKTAKSKVTLLKGIKSRTIDLSSFKSQCNLTSYTPEEFYKKTQRFGLKYGPHFQHIQNISIGNMMAFGALKVRSSNRPSKILNATLFDSCAHGLFALMDDRRQFIYKSLENMKINYQNYQELENNPPEELYLLVRMTDFNNYENIGNCLLVNPKGQIIFEIKKYILGSSERMKLKKIKYPENELFETFYQPKESPVSIPKDLFSNQNKLDIIKETSESLMTSISKSISQMEGKNILKIMCLGCSELSSLLIPLIDKMLDTIVKGVVEIFYTISDVSEILVKEKKEIYQSLKIHRNLKINFTLVDFSQNLEEQGFLHSSYDLVFSNPTMHKNNYESSLLFTSKILSPKGTFISLQSNPDSLLIDQNIGDFNNLKSFVTGSYQFTNIRTTDSENYNMLICEKTEIASLPIKNVEHLSVVIGDNQNVSNDLLSSYTKNEINFILVNEIQSKKDILRNSTHILFLTSMEQLTIENYQLTIYSLVQILQMLMDREKQPRITVVAKDSESSNYLSNSIVGILNTAFVDHRELDVVFFNIDSSLNNEYLEKIMIISQNKVELGEYSYAIMNNKVMIARELNIEDEAFTYSKAYETNPENIISVSNINLDYKLRNRRNLNSKEVEIEVKAVGLNFKDYLFHLQMLPEKQMSGGDIYHPPFGLESSGVVSRLGKDVDDFKIGDEPKELSFNECASVSIVYGTVYHSLFEVCKFKPDETILIHGATGGVGLAAMNVLRMLKCKRVYATAGSQEKIDYLKSNYSDILIDVFNSYSNEFAESIKEQCDGVNVLLNTLPIEYMEENFRAMAPYGRIADIVVTHIVNNDTFGYGQFDNDINYCCVDLQKLFWNRTEYGKNLMITIFNDIASGRLQLTPIKVFDVTETKQAIKHIAERKQLGKVVIDCSNFNKSIMQPLIEKKIPLPKKEFKMDISNTIIVTGQNGLALELIPWLAKHTNASDIVVLSKSTLNNRLKLIINSTKSTKIHFYQTDITDNEQLKSRIELAIKNLPPIETIIHLAVLFEAVPLNELTLENIKRVHDPKVIGAYNLHTLSIDLCLPLKQFVLMSSISGYTGAASQPSYNSSCLAIDGLCKYRNSLGLTSKAIRLGPILGEGIVAESTGLQDYTVWRFRIDSFTTTLLQSNSESSNFESSIRDTPTHQASHRSYGVW</sequence>
<protein>
    <submittedName>
        <fullName evidence="12">Polyketide synthase</fullName>
    </submittedName>
</protein>
<dbReference type="PROSITE" id="PS52019">
    <property type="entry name" value="PKS_MFAS_DH"/>
    <property type="match status" value="1"/>
</dbReference>
<feature type="region of interest" description="N-terminal hotdog fold" evidence="8">
    <location>
        <begin position="873"/>
        <end position="1005"/>
    </location>
</feature>
<keyword evidence="4" id="KW-0808">Transferase</keyword>
<dbReference type="Gene3D" id="3.40.47.10">
    <property type="match status" value="1"/>
</dbReference>
<dbReference type="Proteomes" id="UP000001396">
    <property type="component" value="Unassembled WGS sequence"/>
</dbReference>
<evidence type="ECO:0000256" key="1">
    <source>
        <dbReference type="ARBA" id="ARBA00001957"/>
    </source>
</evidence>
<dbReference type="SUPFAM" id="SSF51735">
    <property type="entry name" value="NAD(P)-binding Rossmann-fold domains"/>
    <property type="match status" value="2"/>
</dbReference>
<feature type="region of interest" description="Disordered" evidence="9">
    <location>
        <begin position="2126"/>
        <end position="2147"/>
    </location>
</feature>
<dbReference type="GO" id="GO:0016491">
    <property type="term" value="F:oxidoreductase activity"/>
    <property type="evidence" value="ECO:0007669"/>
    <property type="project" value="InterPro"/>
</dbReference>
<dbReference type="SUPFAM" id="SSF53901">
    <property type="entry name" value="Thiolase-like"/>
    <property type="match status" value="1"/>
</dbReference>
<dbReference type="InterPro" id="IPR014030">
    <property type="entry name" value="Ketoacyl_synth_N"/>
</dbReference>
<evidence type="ECO:0000256" key="5">
    <source>
        <dbReference type="ARBA" id="ARBA00022857"/>
    </source>
</evidence>
<dbReference type="InterPro" id="IPR014031">
    <property type="entry name" value="Ketoacyl_synth_C"/>
</dbReference>
<dbReference type="SUPFAM" id="SSF55048">
    <property type="entry name" value="Probable ACP-binding domain of malonyl-CoA ACP transacylase"/>
    <property type="match status" value="1"/>
</dbReference>
<evidence type="ECO:0000313" key="12">
    <source>
        <dbReference type="EMBL" id="EFA82680.1"/>
    </source>
</evidence>
<dbReference type="Gene3D" id="3.90.180.10">
    <property type="entry name" value="Medium-chain alcohol dehydrogenases, catalytic domain"/>
    <property type="match status" value="2"/>
</dbReference>
<reference evidence="12 13" key="1">
    <citation type="journal article" date="2011" name="Genome Res.">
        <title>Phylogeny-wide analysis of social amoeba genomes highlights ancient origins for complex intercellular communication.</title>
        <authorList>
            <person name="Heidel A.J."/>
            <person name="Lawal H.M."/>
            <person name="Felder M."/>
            <person name="Schilde C."/>
            <person name="Helps N.R."/>
            <person name="Tunggal B."/>
            <person name="Rivero F."/>
            <person name="John U."/>
            <person name="Schleicher M."/>
            <person name="Eichinger L."/>
            <person name="Platzer M."/>
            <person name="Noegel A.A."/>
            <person name="Schaap P."/>
            <person name="Gloeckner G."/>
        </authorList>
    </citation>
    <scope>NUCLEOTIDE SEQUENCE [LARGE SCALE GENOMIC DNA]</scope>
    <source>
        <strain evidence="13">ATCC 26659 / Pp 5 / PN500</strain>
    </source>
</reference>
<keyword evidence="6" id="KW-0511">Multifunctional enzyme</keyword>
<dbReference type="InterPro" id="IPR013968">
    <property type="entry name" value="PKS_KR"/>
</dbReference>
<dbReference type="Pfam" id="PF02801">
    <property type="entry name" value="Ketoacyl-synt_C"/>
    <property type="match status" value="1"/>
</dbReference>
<dbReference type="InterPro" id="IPR049551">
    <property type="entry name" value="PKS_DH_C"/>
</dbReference>
<dbReference type="PROSITE" id="PS52004">
    <property type="entry name" value="KS3_2"/>
    <property type="match status" value="1"/>
</dbReference>
<dbReference type="SMART" id="SM00825">
    <property type="entry name" value="PKS_KS"/>
    <property type="match status" value="1"/>
</dbReference>
<dbReference type="InterPro" id="IPR029063">
    <property type="entry name" value="SAM-dependent_MTases_sf"/>
</dbReference>
<dbReference type="InterPro" id="IPR050444">
    <property type="entry name" value="Polyketide_Synthase"/>
</dbReference>
<dbReference type="Pfam" id="PF14765">
    <property type="entry name" value="PS-DH"/>
    <property type="match status" value="1"/>
</dbReference>
<dbReference type="InParanoid" id="D3B7D7"/>
<keyword evidence="7" id="KW-0012">Acyltransferase</keyword>
<dbReference type="PANTHER" id="PTHR45681">
    <property type="entry name" value="POLYKETIDE SYNTHASE 44-RELATED"/>
    <property type="match status" value="1"/>
</dbReference>
<evidence type="ECO:0000313" key="13">
    <source>
        <dbReference type="Proteomes" id="UP000001396"/>
    </source>
</evidence>
<dbReference type="InterPro" id="IPR016039">
    <property type="entry name" value="Thiolase-like"/>
</dbReference>
<dbReference type="InterPro" id="IPR036291">
    <property type="entry name" value="NAD(P)-bd_dom_sf"/>
</dbReference>
<dbReference type="InterPro" id="IPR001227">
    <property type="entry name" value="Ac_transferase_dom_sf"/>
</dbReference>